<gene>
    <name evidence="2" type="ORF">sm9_1727</name>
</gene>
<dbReference type="OrthoDB" id="203178at2157"/>
<reference evidence="2 3" key="1">
    <citation type="submission" date="2015-04" db="EMBL/GenBank/DDBJ databases">
        <title>The complete genome sequence of the rumen methanogen Methanobrevibacter millerae SM9.</title>
        <authorList>
            <person name="Leahy S.C."/>
            <person name="Kelly W.J."/>
            <person name="Pacheco D.M."/>
            <person name="Li D."/>
            <person name="Altermann E."/>
            <person name="Attwood G.T."/>
        </authorList>
    </citation>
    <scope>NUCLEOTIDE SEQUENCE [LARGE SCALE GENOMIC DNA]</scope>
    <source>
        <strain evidence="2 3">SM9</strain>
    </source>
</reference>
<feature type="domain" description="PD-(D/E)XK endonuclease-like" evidence="1">
    <location>
        <begin position="2"/>
        <end position="232"/>
    </location>
</feature>
<accession>A0A0U3DNK4</accession>
<evidence type="ECO:0000313" key="2">
    <source>
        <dbReference type="EMBL" id="ALT69494.1"/>
    </source>
</evidence>
<protein>
    <submittedName>
        <fullName evidence="2">CRISPR-associated protein Cas4</fullName>
    </submittedName>
</protein>
<proteinExistence type="predicted"/>
<dbReference type="GeneID" id="26736671"/>
<dbReference type="KEGG" id="mmil:sm9_1727"/>
<evidence type="ECO:0000313" key="3">
    <source>
        <dbReference type="Proteomes" id="UP000067738"/>
    </source>
</evidence>
<evidence type="ECO:0000259" key="1">
    <source>
        <dbReference type="Pfam" id="PF12705"/>
    </source>
</evidence>
<dbReference type="PATRIC" id="fig|230361.4.peg.1788"/>
<dbReference type="AlphaFoldDB" id="A0A0U3DNK4"/>
<dbReference type="InterPro" id="IPR011604">
    <property type="entry name" value="PDDEXK-like_dom_sf"/>
</dbReference>
<dbReference type="Gene3D" id="3.90.320.10">
    <property type="match status" value="1"/>
</dbReference>
<dbReference type="Pfam" id="PF12705">
    <property type="entry name" value="PDDEXK_1"/>
    <property type="match status" value="1"/>
</dbReference>
<dbReference type="RefSeq" id="WP_058739725.1">
    <property type="nucleotide sequence ID" value="NZ_CP011266.1"/>
</dbReference>
<dbReference type="Proteomes" id="UP000067738">
    <property type="component" value="Chromosome"/>
</dbReference>
<name>A0A0U3DNK4_9EURY</name>
<keyword evidence="3" id="KW-1185">Reference proteome</keyword>
<sequence>MRLSKSKINTYLKCPREFKYRYIDEIETPPNEYMALGSDVHLIAENYAKIYGDNPQENPRYFLDLIARNLKLDPEEYNLHLNSLSSFFKRAFIENDYTLFSQEEYLSDDTHNFTGITDIVLENPDGDLIVIDYKTGSSSSFSKCRLELGYYKMLVESNYDKNVIAAGIFFTKDNKLRLLYFEDEENKRKYICNRELEEGLNTLYEVRKNINDKKFPRNEQFLCRYCTYSDICYKDKD</sequence>
<dbReference type="EMBL" id="CP011266">
    <property type="protein sequence ID" value="ALT69494.1"/>
    <property type="molecule type" value="Genomic_DNA"/>
</dbReference>
<dbReference type="InterPro" id="IPR038726">
    <property type="entry name" value="PDDEXK_AddAB-type"/>
</dbReference>
<organism evidence="2 3">
    <name type="scientific">Methanobrevibacter millerae</name>
    <dbReference type="NCBI Taxonomy" id="230361"/>
    <lineage>
        <taxon>Archaea</taxon>
        <taxon>Methanobacteriati</taxon>
        <taxon>Methanobacteriota</taxon>
        <taxon>Methanomada group</taxon>
        <taxon>Methanobacteria</taxon>
        <taxon>Methanobacteriales</taxon>
        <taxon>Methanobacteriaceae</taxon>
        <taxon>Methanobrevibacter</taxon>
    </lineage>
</organism>